<evidence type="ECO:0000313" key="4">
    <source>
        <dbReference type="EMBL" id="KAF2811593.1"/>
    </source>
</evidence>
<reference evidence="4 6" key="1">
    <citation type="journal article" date="2020" name="Stud. Mycol.">
        <title>101 Dothideomycetes genomes: a test case for predicting lifestyles and emergence of pathogens.</title>
        <authorList>
            <person name="Haridas S."/>
            <person name="Albert R."/>
            <person name="Binder M."/>
            <person name="Bloem J."/>
            <person name="Labutti K."/>
            <person name="Salamov A."/>
            <person name="Andreopoulos B."/>
            <person name="Baker S."/>
            <person name="Barry K."/>
            <person name="Bills G."/>
            <person name="Bluhm B."/>
            <person name="Cannon C."/>
            <person name="Castanera R."/>
            <person name="Culley D."/>
            <person name="Daum C."/>
            <person name="Ezra D."/>
            <person name="Gonzalez J."/>
            <person name="Henrissat B."/>
            <person name="Kuo A."/>
            <person name="Liang C."/>
            <person name="Lipzen A."/>
            <person name="Lutzoni F."/>
            <person name="Magnuson J."/>
            <person name="Mondo S."/>
            <person name="Nolan M."/>
            <person name="Ohm R."/>
            <person name="Pangilinan J."/>
            <person name="Park H.-J."/>
            <person name="Ramirez L."/>
            <person name="Alfaro M."/>
            <person name="Sun H."/>
            <person name="Tritt A."/>
            <person name="Yoshinaga Y."/>
            <person name="Zwiers L.-H."/>
            <person name="Turgeon B."/>
            <person name="Goodwin S."/>
            <person name="Spatafora J."/>
            <person name="Crous P."/>
            <person name="Grigoriev I."/>
        </authorList>
    </citation>
    <scope>NUCLEOTIDE SEQUENCE</scope>
    <source>
        <strain evidence="4 6">CBS 304.34</strain>
    </source>
</reference>
<name>A0A6A6YT97_9PEZI</name>
<dbReference type="Proteomes" id="UP000504636">
    <property type="component" value="Unplaced"/>
</dbReference>
<dbReference type="SUPFAM" id="SSF63393">
    <property type="entry name" value="RNA polymerase subunits"/>
    <property type="match status" value="1"/>
</dbReference>
<dbReference type="GO" id="GO:0003899">
    <property type="term" value="F:DNA-directed RNA polymerase activity"/>
    <property type="evidence" value="ECO:0007669"/>
    <property type="project" value="InterPro"/>
</dbReference>
<feature type="compositionally biased region" description="Polar residues" evidence="3">
    <location>
        <begin position="103"/>
        <end position="113"/>
    </location>
</feature>
<feature type="region of interest" description="Disordered" evidence="3">
    <location>
        <begin position="102"/>
        <end position="173"/>
    </location>
</feature>
<feature type="compositionally biased region" description="Basic and acidic residues" evidence="3">
    <location>
        <begin position="217"/>
        <end position="227"/>
    </location>
</feature>
<keyword evidence="2" id="KW-0862">Zinc</keyword>
<keyword evidence="5" id="KW-1185">Reference proteome</keyword>
<dbReference type="GO" id="GO:0006351">
    <property type="term" value="P:DNA-templated transcription"/>
    <property type="evidence" value="ECO:0007669"/>
    <property type="project" value="InterPro"/>
</dbReference>
<accession>A0A6A6YT97</accession>
<reference evidence="6" key="3">
    <citation type="submission" date="2025-04" db="UniProtKB">
        <authorList>
            <consortium name="RefSeq"/>
        </authorList>
    </citation>
    <scope>IDENTIFICATION</scope>
    <source>
        <strain evidence="6">CBS 304.34</strain>
    </source>
</reference>
<feature type="region of interest" description="Disordered" evidence="3">
    <location>
        <begin position="208"/>
        <end position="243"/>
    </location>
</feature>
<dbReference type="RefSeq" id="XP_033578557.1">
    <property type="nucleotide sequence ID" value="XM_033727903.1"/>
</dbReference>
<dbReference type="AlphaFoldDB" id="A0A6A6YT97"/>
<protein>
    <submittedName>
        <fullName evidence="4 6">Uncharacterized protein</fullName>
    </submittedName>
</protein>
<evidence type="ECO:0000313" key="5">
    <source>
        <dbReference type="Proteomes" id="UP000504636"/>
    </source>
</evidence>
<evidence type="ECO:0000256" key="1">
    <source>
        <dbReference type="ARBA" id="ARBA00022723"/>
    </source>
</evidence>
<proteinExistence type="predicted"/>
<dbReference type="GO" id="GO:0046872">
    <property type="term" value="F:metal ion binding"/>
    <property type="evidence" value="ECO:0007669"/>
    <property type="project" value="UniProtKB-KW"/>
</dbReference>
<organism evidence="4">
    <name type="scientific">Mytilinidion resinicola</name>
    <dbReference type="NCBI Taxonomy" id="574789"/>
    <lineage>
        <taxon>Eukaryota</taxon>
        <taxon>Fungi</taxon>
        <taxon>Dikarya</taxon>
        <taxon>Ascomycota</taxon>
        <taxon>Pezizomycotina</taxon>
        <taxon>Dothideomycetes</taxon>
        <taxon>Pleosporomycetidae</taxon>
        <taxon>Mytilinidiales</taxon>
        <taxon>Mytilinidiaceae</taxon>
        <taxon>Mytilinidion</taxon>
    </lineage>
</organism>
<dbReference type="OrthoDB" id="5585087at2759"/>
<reference evidence="6" key="2">
    <citation type="submission" date="2020-04" db="EMBL/GenBank/DDBJ databases">
        <authorList>
            <consortium name="NCBI Genome Project"/>
        </authorList>
    </citation>
    <scope>NUCLEOTIDE SEQUENCE</scope>
    <source>
        <strain evidence="6">CBS 304.34</strain>
    </source>
</reference>
<dbReference type="InterPro" id="IPR006591">
    <property type="entry name" value="RNAP_P/RPABC4"/>
</dbReference>
<evidence type="ECO:0000313" key="6">
    <source>
        <dbReference type="RefSeq" id="XP_033578557.1"/>
    </source>
</evidence>
<dbReference type="SMART" id="SM00659">
    <property type="entry name" value="RPOLCX"/>
    <property type="match status" value="1"/>
</dbReference>
<dbReference type="InterPro" id="IPR029040">
    <property type="entry name" value="RPABC4/Spt4"/>
</dbReference>
<sequence length="314" mass="35139">MDNDTCIELSHVISTSALRNLSNKYRDSASTIESICAQFRLFGAVFKKLGTVSRRKRCSIEPHFSDEPELIKDHSGPIGYYLARRPAFLLSYLFSRNVLPPGSGSSQDSQINTVLPAAPPQPAQEAPQEQSSEHKNLDDRDQNPPALIEEGPSIEEPGDDHNRDPEAIPTTPPEAEALERPFGEEYDPSNAPSPRWADTNIVELAYDPSAPKRAKVNTREIDPHPEARAGNLAYSPDQDPRSVVDPSTDLAGIPLEQGQLWYQCVYCEKFVKIRTIDGIVEGEWRVRESLKCRNCGCKAMYKVRTRRMVQFDTS</sequence>
<dbReference type="GeneID" id="54468796"/>
<gene>
    <name evidence="4 6" type="ORF">BDZ99DRAFT_569596</name>
</gene>
<evidence type="ECO:0000256" key="3">
    <source>
        <dbReference type="SAM" id="MobiDB-lite"/>
    </source>
</evidence>
<feature type="compositionally biased region" description="Basic and acidic residues" evidence="3">
    <location>
        <begin position="131"/>
        <end position="142"/>
    </location>
</feature>
<evidence type="ECO:0000256" key="2">
    <source>
        <dbReference type="ARBA" id="ARBA00022833"/>
    </source>
</evidence>
<dbReference type="GO" id="GO:0003677">
    <property type="term" value="F:DNA binding"/>
    <property type="evidence" value="ECO:0007669"/>
    <property type="project" value="InterPro"/>
</dbReference>
<keyword evidence="1" id="KW-0479">Metal-binding</keyword>
<dbReference type="EMBL" id="MU003698">
    <property type="protein sequence ID" value="KAF2811593.1"/>
    <property type="molecule type" value="Genomic_DNA"/>
</dbReference>
<dbReference type="Gene3D" id="2.20.28.30">
    <property type="entry name" value="RNA polymerase ii, chain L"/>
    <property type="match status" value="1"/>
</dbReference>